<accession>L1K0X5</accession>
<feature type="region of interest" description="Disordered" evidence="1">
    <location>
        <begin position="121"/>
        <end position="157"/>
    </location>
</feature>
<evidence type="ECO:0000313" key="3">
    <source>
        <dbReference type="EnsemblProtists" id="EKX54209"/>
    </source>
</evidence>
<keyword evidence="4" id="KW-1185">Reference proteome</keyword>
<dbReference type="RefSeq" id="XP_005841189.1">
    <property type="nucleotide sequence ID" value="XM_005841132.1"/>
</dbReference>
<feature type="compositionally biased region" description="Basic and acidic residues" evidence="1">
    <location>
        <begin position="33"/>
        <end position="42"/>
    </location>
</feature>
<sequence>MSAVMLHAEYLYSYVTVPDGDDKVQYSPPPGEDCDRISSDPSDFKLEYPTTAEASDSTGVLPTNRCPPAPGSVSQLSACELDLMRLQLQAAFLSYRSPDTTPKQYISHEELIETFKDLSAPAAGHHKERAGSCSSSRPQRIQRESEGKQPSRRLSARSDCEGVYGVVEMRTKKGAQRPEKVKCTIESGRGRMLLSIFGGNDYKVQMGFVYLEESYVASYPSKPPTFAVGLMAGNVCVDDSEVLFSCHTISSRDKWVEALLQGGCRVKSKREQAGK</sequence>
<protein>
    <recommendedName>
        <fullName evidence="5">PH domain-containing protein</fullName>
    </recommendedName>
</protein>
<evidence type="ECO:0000256" key="1">
    <source>
        <dbReference type="SAM" id="MobiDB-lite"/>
    </source>
</evidence>
<reference evidence="2 4" key="1">
    <citation type="journal article" date="2012" name="Nature">
        <title>Algal genomes reveal evolutionary mosaicism and the fate of nucleomorphs.</title>
        <authorList>
            <consortium name="DOE Joint Genome Institute"/>
            <person name="Curtis B.A."/>
            <person name="Tanifuji G."/>
            <person name="Burki F."/>
            <person name="Gruber A."/>
            <person name="Irimia M."/>
            <person name="Maruyama S."/>
            <person name="Arias M.C."/>
            <person name="Ball S.G."/>
            <person name="Gile G.H."/>
            <person name="Hirakawa Y."/>
            <person name="Hopkins J.F."/>
            <person name="Kuo A."/>
            <person name="Rensing S.A."/>
            <person name="Schmutz J."/>
            <person name="Symeonidi A."/>
            <person name="Elias M."/>
            <person name="Eveleigh R.J."/>
            <person name="Herman E.K."/>
            <person name="Klute M.J."/>
            <person name="Nakayama T."/>
            <person name="Obornik M."/>
            <person name="Reyes-Prieto A."/>
            <person name="Armbrust E.V."/>
            <person name="Aves S.J."/>
            <person name="Beiko R.G."/>
            <person name="Coutinho P."/>
            <person name="Dacks J.B."/>
            <person name="Durnford D.G."/>
            <person name="Fast N.M."/>
            <person name="Green B.R."/>
            <person name="Grisdale C.J."/>
            <person name="Hempel F."/>
            <person name="Henrissat B."/>
            <person name="Hoppner M.P."/>
            <person name="Ishida K."/>
            <person name="Kim E."/>
            <person name="Koreny L."/>
            <person name="Kroth P.G."/>
            <person name="Liu Y."/>
            <person name="Malik S.B."/>
            <person name="Maier U.G."/>
            <person name="McRose D."/>
            <person name="Mock T."/>
            <person name="Neilson J.A."/>
            <person name="Onodera N.T."/>
            <person name="Poole A.M."/>
            <person name="Pritham E.J."/>
            <person name="Richards T.A."/>
            <person name="Rocap G."/>
            <person name="Roy S.W."/>
            <person name="Sarai C."/>
            <person name="Schaack S."/>
            <person name="Shirato S."/>
            <person name="Slamovits C.H."/>
            <person name="Spencer D.F."/>
            <person name="Suzuki S."/>
            <person name="Worden A.Z."/>
            <person name="Zauner S."/>
            <person name="Barry K."/>
            <person name="Bell C."/>
            <person name="Bharti A.K."/>
            <person name="Crow J.A."/>
            <person name="Grimwood J."/>
            <person name="Kramer R."/>
            <person name="Lindquist E."/>
            <person name="Lucas S."/>
            <person name="Salamov A."/>
            <person name="McFadden G.I."/>
            <person name="Lane C.E."/>
            <person name="Keeling P.J."/>
            <person name="Gray M.W."/>
            <person name="Grigoriev I.V."/>
            <person name="Archibald J.M."/>
        </authorList>
    </citation>
    <scope>NUCLEOTIDE SEQUENCE</scope>
    <source>
        <strain evidence="2 4">CCMP2712</strain>
    </source>
</reference>
<reference evidence="3" key="3">
    <citation type="submission" date="2015-06" db="UniProtKB">
        <authorList>
            <consortium name="EnsemblProtists"/>
        </authorList>
    </citation>
    <scope>IDENTIFICATION</scope>
</reference>
<dbReference type="PaxDb" id="55529-EKX54209"/>
<name>L1K0X5_GUITC</name>
<organism evidence="2">
    <name type="scientific">Guillardia theta (strain CCMP2712)</name>
    <name type="common">Cryptophyte</name>
    <dbReference type="NCBI Taxonomy" id="905079"/>
    <lineage>
        <taxon>Eukaryota</taxon>
        <taxon>Cryptophyceae</taxon>
        <taxon>Pyrenomonadales</taxon>
        <taxon>Geminigeraceae</taxon>
        <taxon>Guillardia</taxon>
    </lineage>
</organism>
<dbReference type="EMBL" id="JH992968">
    <property type="protein sequence ID" value="EKX54209.1"/>
    <property type="molecule type" value="Genomic_DNA"/>
</dbReference>
<reference evidence="4" key="2">
    <citation type="submission" date="2012-11" db="EMBL/GenBank/DDBJ databases">
        <authorList>
            <person name="Kuo A."/>
            <person name="Curtis B.A."/>
            <person name="Tanifuji G."/>
            <person name="Burki F."/>
            <person name="Gruber A."/>
            <person name="Irimia M."/>
            <person name="Maruyama S."/>
            <person name="Arias M.C."/>
            <person name="Ball S.G."/>
            <person name="Gile G.H."/>
            <person name="Hirakawa Y."/>
            <person name="Hopkins J.F."/>
            <person name="Rensing S.A."/>
            <person name="Schmutz J."/>
            <person name="Symeonidi A."/>
            <person name="Elias M."/>
            <person name="Eveleigh R.J."/>
            <person name="Herman E.K."/>
            <person name="Klute M.J."/>
            <person name="Nakayama T."/>
            <person name="Obornik M."/>
            <person name="Reyes-Prieto A."/>
            <person name="Armbrust E.V."/>
            <person name="Aves S.J."/>
            <person name="Beiko R.G."/>
            <person name="Coutinho P."/>
            <person name="Dacks J.B."/>
            <person name="Durnford D.G."/>
            <person name="Fast N.M."/>
            <person name="Green B.R."/>
            <person name="Grisdale C."/>
            <person name="Hempe F."/>
            <person name="Henrissat B."/>
            <person name="Hoppner M.P."/>
            <person name="Ishida K.-I."/>
            <person name="Kim E."/>
            <person name="Koreny L."/>
            <person name="Kroth P.G."/>
            <person name="Liu Y."/>
            <person name="Malik S.-B."/>
            <person name="Maier U.G."/>
            <person name="McRose D."/>
            <person name="Mock T."/>
            <person name="Neilson J.A."/>
            <person name="Onodera N.T."/>
            <person name="Poole A.M."/>
            <person name="Pritham E.J."/>
            <person name="Richards T.A."/>
            <person name="Rocap G."/>
            <person name="Roy S.W."/>
            <person name="Sarai C."/>
            <person name="Schaack S."/>
            <person name="Shirato S."/>
            <person name="Slamovits C.H."/>
            <person name="Spencer D.F."/>
            <person name="Suzuki S."/>
            <person name="Worden A.Z."/>
            <person name="Zauner S."/>
            <person name="Barry K."/>
            <person name="Bell C."/>
            <person name="Bharti A.K."/>
            <person name="Crow J.A."/>
            <person name="Grimwood J."/>
            <person name="Kramer R."/>
            <person name="Lindquist E."/>
            <person name="Lucas S."/>
            <person name="Salamov A."/>
            <person name="McFadden G.I."/>
            <person name="Lane C.E."/>
            <person name="Keeling P.J."/>
            <person name="Gray M.W."/>
            <person name="Grigoriev I.V."/>
            <person name="Archibald J.M."/>
        </authorList>
    </citation>
    <scope>NUCLEOTIDE SEQUENCE</scope>
    <source>
        <strain evidence="4">CCMP2712</strain>
    </source>
</reference>
<dbReference type="HOGENOM" id="CLU_1013541_0_0_1"/>
<dbReference type="KEGG" id="gtt:GUITHDRAFT_100457"/>
<dbReference type="AlphaFoldDB" id="L1K0X5"/>
<evidence type="ECO:0000313" key="2">
    <source>
        <dbReference type="EMBL" id="EKX54209.1"/>
    </source>
</evidence>
<gene>
    <name evidence="2" type="ORF">GUITHDRAFT_100457</name>
</gene>
<dbReference type="Proteomes" id="UP000011087">
    <property type="component" value="Unassembled WGS sequence"/>
</dbReference>
<proteinExistence type="predicted"/>
<evidence type="ECO:0000313" key="4">
    <source>
        <dbReference type="Proteomes" id="UP000011087"/>
    </source>
</evidence>
<dbReference type="EnsemblProtists" id="EKX54209">
    <property type="protein sequence ID" value="EKX54209"/>
    <property type="gene ID" value="GUITHDRAFT_100457"/>
</dbReference>
<feature type="region of interest" description="Disordered" evidence="1">
    <location>
        <begin position="21"/>
        <end position="42"/>
    </location>
</feature>
<evidence type="ECO:0008006" key="5">
    <source>
        <dbReference type="Google" id="ProtNLM"/>
    </source>
</evidence>
<dbReference type="GeneID" id="17310732"/>